<accession>A0ABW5JE18</accession>
<dbReference type="PROSITE" id="PS51257">
    <property type="entry name" value="PROKAR_LIPOPROTEIN"/>
    <property type="match status" value="1"/>
</dbReference>
<gene>
    <name evidence="2" type="ORF">ACFSR2_17860</name>
</gene>
<name>A0ABW5JE18_9BACT</name>
<feature type="region of interest" description="Disordered" evidence="1">
    <location>
        <begin position="30"/>
        <end position="56"/>
    </location>
</feature>
<proteinExistence type="predicted"/>
<evidence type="ECO:0008006" key="4">
    <source>
        <dbReference type="Google" id="ProtNLM"/>
    </source>
</evidence>
<evidence type="ECO:0000313" key="3">
    <source>
        <dbReference type="Proteomes" id="UP001597510"/>
    </source>
</evidence>
<dbReference type="EMBL" id="JBHULC010000021">
    <property type="protein sequence ID" value="MFD2522770.1"/>
    <property type="molecule type" value="Genomic_DNA"/>
</dbReference>
<protein>
    <recommendedName>
        <fullName evidence="4">Lipoprotein</fullName>
    </recommendedName>
</protein>
<feature type="compositionally biased region" description="Low complexity" evidence="1">
    <location>
        <begin position="34"/>
        <end position="51"/>
    </location>
</feature>
<dbReference type="Proteomes" id="UP001597510">
    <property type="component" value="Unassembled WGS sequence"/>
</dbReference>
<sequence length="330" mass="37730">MKKINIAILAIGLFAIACSTDRTILREVKPIGQTETPTTPVEEPETPTTPVETKEEFKSIDKAVLAKLGSQTEKKTIKSQDDLPFVGSQGTEVWLYPQDLRMPDGSAVTYPIEIEMLELFTPKDMILHQMPTVSRGRLLTTAGEMNIRAYKNGQELKLNKYNSTQIVVPVKRELDNDMWLFYGEPTNLEGNEFIDWYSADSSKREDGGRLFPRKEDYVIFPSRIGWINCDRFYNFKEAKTVVTFSSENPPVENILIYLYFPDIKSLMQVYKETSGEVPVGQTVKVIAVGITKNEEYRTFYQEMVVQDKQKVEIKLTPTTKEAFLQHLDTL</sequence>
<organism evidence="2 3">
    <name type="scientific">Emticicia soli</name>
    <dbReference type="NCBI Taxonomy" id="2027878"/>
    <lineage>
        <taxon>Bacteria</taxon>
        <taxon>Pseudomonadati</taxon>
        <taxon>Bacteroidota</taxon>
        <taxon>Cytophagia</taxon>
        <taxon>Cytophagales</taxon>
        <taxon>Leadbetterellaceae</taxon>
        <taxon>Emticicia</taxon>
    </lineage>
</organism>
<reference evidence="3" key="1">
    <citation type="journal article" date="2019" name="Int. J. Syst. Evol. Microbiol.">
        <title>The Global Catalogue of Microorganisms (GCM) 10K type strain sequencing project: providing services to taxonomists for standard genome sequencing and annotation.</title>
        <authorList>
            <consortium name="The Broad Institute Genomics Platform"/>
            <consortium name="The Broad Institute Genome Sequencing Center for Infectious Disease"/>
            <person name="Wu L."/>
            <person name="Ma J."/>
        </authorList>
    </citation>
    <scope>NUCLEOTIDE SEQUENCE [LARGE SCALE GENOMIC DNA]</scope>
    <source>
        <strain evidence="3">KCTC 52344</strain>
    </source>
</reference>
<evidence type="ECO:0000313" key="2">
    <source>
        <dbReference type="EMBL" id="MFD2522770.1"/>
    </source>
</evidence>
<keyword evidence="3" id="KW-1185">Reference proteome</keyword>
<comment type="caution">
    <text evidence="2">The sequence shown here is derived from an EMBL/GenBank/DDBJ whole genome shotgun (WGS) entry which is preliminary data.</text>
</comment>
<evidence type="ECO:0000256" key="1">
    <source>
        <dbReference type="SAM" id="MobiDB-lite"/>
    </source>
</evidence>
<dbReference type="RefSeq" id="WP_340237871.1">
    <property type="nucleotide sequence ID" value="NZ_JBBEWC010000008.1"/>
</dbReference>